<evidence type="ECO:0000313" key="1">
    <source>
        <dbReference type="EMBL" id="MFC3127675.1"/>
    </source>
</evidence>
<feature type="non-terminal residue" evidence="1">
    <location>
        <position position="1"/>
    </location>
</feature>
<name>A0ABV7G8Y4_9PROT</name>
<feature type="non-terminal residue" evidence="1">
    <location>
        <position position="211"/>
    </location>
</feature>
<dbReference type="EMBL" id="JBHRTN010000029">
    <property type="protein sequence ID" value="MFC3127675.1"/>
    <property type="molecule type" value="Genomic_DNA"/>
</dbReference>
<dbReference type="RefSeq" id="WP_379599790.1">
    <property type="nucleotide sequence ID" value="NZ_JBHRTN010000029.1"/>
</dbReference>
<comment type="caution">
    <text evidence="1">The sequence shown here is derived from an EMBL/GenBank/DDBJ whole genome shotgun (WGS) entry which is preliminary data.</text>
</comment>
<reference evidence="2" key="1">
    <citation type="journal article" date="2019" name="Int. J. Syst. Evol. Microbiol.">
        <title>The Global Catalogue of Microorganisms (GCM) 10K type strain sequencing project: providing services to taxonomists for standard genome sequencing and annotation.</title>
        <authorList>
            <consortium name="The Broad Institute Genomics Platform"/>
            <consortium name="The Broad Institute Genome Sequencing Center for Infectious Disease"/>
            <person name="Wu L."/>
            <person name="Ma J."/>
        </authorList>
    </citation>
    <scope>NUCLEOTIDE SEQUENCE [LARGE SCALE GENOMIC DNA]</scope>
    <source>
        <strain evidence="2">KCTC 52094</strain>
    </source>
</reference>
<proteinExistence type="predicted"/>
<protein>
    <submittedName>
        <fullName evidence="1">Uncharacterized protein</fullName>
    </submittedName>
</protein>
<accession>A0ABV7G8Y4</accession>
<sequence>FAGELALVLRATAREASGDVAVSEAGFTVRVAPVVDGAALGGAAAGLEDSWIPLEVAFGVSPDPSEHWDGRVLIHGVPEGAALSHGAALGGGVWAVEQAALAAGQVALRPPAHSDAPIALRVEAVMHDTDGAGASRTIVAEVAVTVRGVADAPEVAAADVAGLEDGAVALELRAALADRDGSEVLELRLEGVPDGAVLSAGTRGADGAWVL</sequence>
<keyword evidence="2" id="KW-1185">Reference proteome</keyword>
<evidence type="ECO:0000313" key="2">
    <source>
        <dbReference type="Proteomes" id="UP001595593"/>
    </source>
</evidence>
<organism evidence="1 2">
    <name type="scientific">Teichococcus globiformis</name>
    <dbReference type="NCBI Taxonomy" id="2307229"/>
    <lineage>
        <taxon>Bacteria</taxon>
        <taxon>Pseudomonadati</taxon>
        <taxon>Pseudomonadota</taxon>
        <taxon>Alphaproteobacteria</taxon>
        <taxon>Acetobacterales</taxon>
        <taxon>Roseomonadaceae</taxon>
        <taxon>Roseomonas</taxon>
    </lineage>
</organism>
<gene>
    <name evidence="1" type="ORF">ACFOD4_21640</name>
</gene>
<dbReference type="Proteomes" id="UP001595593">
    <property type="component" value="Unassembled WGS sequence"/>
</dbReference>